<organism evidence="2 3">
    <name type="scientific">Urochloa decumbens</name>
    <dbReference type="NCBI Taxonomy" id="240449"/>
    <lineage>
        <taxon>Eukaryota</taxon>
        <taxon>Viridiplantae</taxon>
        <taxon>Streptophyta</taxon>
        <taxon>Embryophyta</taxon>
        <taxon>Tracheophyta</taxon>
        <taxon>Spermatophyta</taxon>
        <taxon>Magnoliopsida</taxon>
        <taxon>Liliopsida</taxon>
        <taxon>Poales</taxon>
        <taxon>Poaceae</taxon>
        <taxon>PACMAD clade</taxon>
        <taxon>Panicoideae</taxon>
        <taxon>Panicodae</taxon>
        <taxon>Paniceae</taxon>
        <taxon>Melinidinae</taxon>
        <taxon>Urochloa</taxon>
    </lineage>
</organism>
<keyword evidence="1" id="KW-1133">Transmembrane helix</keyword>
<keyword evidence="3" id="KW-1185">Reference proteome</keyword>
<accession>A0ABC9BEZ0</accession>
<sequence>MAGRFLFQKISSRISSRSLFWVGADIAAPVSRVSEGGIGTLGSSFHGSAAHPSTQIHSNGVIHHYEGRIGTLSNVLRGAPVRPSTATPGNSEVHGYAARYFNTLPWTCPAAKTSSPTNGMASVVAHRAKPAFVDFAGVKPTFSSNSPTKDTVTREAKRAHFDAEFEAKMSTFEYRSASDAELEAEKKAIRDDFKAWKTKLDKDVADFRSFVTRLVLVWIFVSIGFVVKTNRRSYGEGKSAEIAASDNVQDPRAS</sequence>
<protein>
    <submittedName>
        <fullName evidence="2">Uncharacterized protein</fullName>
    </submittedName>
</protein>
<evidence type="ECO:0000313" key="2">
    <source>
        <dbReference type="EMBL" id="CAL5000316.1"/>
    </source>
</evidence>
<proteinExistence type="predicted"/>
<evidence type="ECO:0000256" key="1">
    <source>
        <dbReference type="SAM" id="Phobius"/>
    </source>
</evidence>
<feature type="transmembrane region" description="Helical" evidence="1">
    <location>
        <begin position="210"/>
        <end position="227"/>
    </location>
</feature>
<dbReference type="AlphaFoldDB" id="A0ABC9BEZ0"/>
<keyword evidence="1" id="KW-0472">Membrane</keyword>
<dbReference type="EMBL" id="OZ075135">
    <property type="protein sequence ID" value="CAL5000316.1"/>
    <property type="molecule type" value="Genomic_DNA"/>
</dbReference>
<reference evidence="2 3" key="2">
    <citation type="submission" date="2024-10" db="EMBL/GenBank/DDBJ databases">
        <authorList>
            <person name="Ryan C."/>
        </authorList>
    </citation>
    <scope>NUCLEOTIDE SEQUENCE [LARGE SCALE GENOMIC DNA]</scope>
</reference>
<gene>
    <name evidence="2" type="ORF">URODEC1_LOCUS64789</name>
</gene>
<keyword evidence="1" id="KW-0812">Transmembrane</keyword>
<reference evidence="3" key="1">
    <citation type="submission" date="2024-06" db="EMBL/GenBank/DDBJ databases">
        <authorList>
            <person name="Ryan C."/>
        </authorList>
    </citation>
    <scope>NUCLEOTIDE SEQUENCE [LARGE SCALE GENOMIC DNA]</scope>
</reference>
<evidence type="ECO:0000313" key="3">
    <source>
        <dbReference type="Proteomes" id="UP001497457"/>
    </source>
</evidence>
<dbReference type="Proteomes" id="UP001497457">
    <property type="component" value="Chromosome 25rd"/>
</dbReference>
<name>A0ABC9BEZ0_9POAL</name>